<organism evidence="1 2">
    <name type="scientific">Bacillus phage G</name>
    <dbReference type="NCBI Taxonomy" id="2884420"/>
    <lineage>
        <taxon>Viruses</taxon>
        <taxon>Duplodnaviria</taxon>
        <taxon>Heunggongvirae</taxon>
        <taxon>Uroviricota</taxon>
        <taxon>Caudoviricetes</taxon>
        <taxon>Donellivirus</taxon>
        <taxon>Donellivirus gee</taxon>
    </lineage>
</organism>
<gene>
    <name evidence="1" type="primary">461</name>
    <name evidence="1" type="ORF">G_461</name>
</gene>
<name>G3MAK2_9CAUD</name>
<dbReference type="EMBL" id="JN638751">
    <property type="protein sequence ID" value="AEO93719.1"/>
    <property type="molecule type" value="Genomic_DNA"/>
</dbReference>
<dbReference type="Proteomes" id="UP000009273">
    <property type="component" value="Segment"/>
</dbReference>
<dbReference type="KEGG" id="vg:18563675"/>
<proteinExistence type="predicted"/>
<dbReference type="GeneID" id="18563675"/>
<dbReference type="RefSeq" id="YP_009015764.1">
    <property type="nucleotide sequence ID" value="NC_023719.1"/>
</dbReference>
<evidence type="ECO:0000313" key="2">
    <source>
        <dbReference type="Proteomes" id="UP000009273"/>
    </source>
</evidence>
<sequence length="208" mass="24200">MITFGSIKLEVNSTLEEKYLKEIESMCDSIEINTMKVEPTNLTDHIVKATTRGYSIYFTLSTNYDELFTVQFINICSTKREQELSYIIQGIKIFQNKEIQEKMNVINCENNQCPICNSEIKNDPYTFSGYRKVCKNGCYLIAINEDFSPRGVMIFDETIELVNSNLYNLIPADKDIDSFVKILNKIYDKTMYLKENDRYLAKIMEGNK</sequence>
<protein>
    <submittedName>
        <fullName evidence="1">Gp461</fullName>
    </submittedName>
</protein>
<evidence type="ECO:0000313" key="1">
    <source>
        <dbReference type="EMBL" id="AEO93719.1"/>
    </source>
</evidence>
<reference evidence="1 2" key="1">
    <citation type="submission" date="2011-09" db="EMBL/GenBank/DDBJ databases">
        <authorList>
            <person name="Pope W.H."/>
            <person name="Pedulla M.L."/>
            <person name="Ford M.E."/>
            <person name="Peebles C.L."/>
            <person name="Hatfull G.H."/>
            <person name="Hendrix R.W."/>
        </authorList>
    </citation>
    <scope>NUCLEOTIDE SEQUENCE [LARGE SCALE GENOMIC DNA]</scope>
    <source>
        <strain evidence="1">G</strain>
    </source>
</reference>
<accession>G3MAK2</accession>
<keyword evidence="2" id="KW-1185">Reference proteome</keyword>